<gene>
    <name evidence="1" type="ORF">Q5H94_00830</name>
</gene>
<sequence>MPALPPPAPPPTIAAPAAIEWPDTPVARLQALAMLQALELALVTQDSATLVLDDWCAKHHLAPPGSKVIAERQPGAEKPAPADVRASLHVGADEPIRHRLVALRCGGHTLSIADNWYVPSRLTPEMNRQLDSSDISFGRIVRPLDFRRTTLSSQILWKPLPDDWDSTAPSPRDTRAKLAIPPRVIENRAVLVLPDGTPFSHVVENYTGEVLAVAPPAR</sequence>
<comment type="caution">
    <text evidence="1">The sequence shown here is derived from an EMBL/GenBank/DDBJ whole genome shotgun (WGS) entry which is preliminary data.</text>
</comment>
<evidence type="ECO:0000313" key="1">
    <source>
        <dbReference type="EMBL" id="MDO7840857.1"/>
    </source>
</evidence>
<dbReference type="Proteomes" id="UP001176468">
    <property type="component" value="Unassembled WGS sequence"/>
</dbReference>
<accession>A0ABT8ZUG8</accession>
<dbReference type="RefSeq" id="WP_304559148.1">
    <property type="nucleotide sequence ID" value="NZ_JAUQSZ010000001.1"/>
</dbReference>
<protein>
    <submittedName>
        <fullName evidence="1">Uncharacterized protein</fullName>
    </submittedName>
</protein>
<reference evidence="1" key="1">
    <citation type="submission" date="2023-07" db="EMBL/GenBank/DDBJ databases">
        <authorList>
            <person name="Kim M.K."/>
        </authorList>
    </citation>
    <scope>NUCLEOTIDE SEQUENCE</scope>
    <source>
        <strain evidence="1">CA1-15</strain>
    </source>
</reference>
<evidence type="ECO:0000313" key="2">
    <source>
        <dbReference type="Proteomes" id="UP001176468"/>
    </source>
</evidence>
<name>A0ABT8ZUG8_9SPHN</name>
<keyword evidence="2" id="KW-1185">Reference proteome</keyword>
<dbReference type="EMBL" id="JAUQSZ010000001">
    <property type="protein sequence ID" value="MDO7840857.1"/>
    <property type="molecule type" value="Genomic_DNA"/>
</dbReference>
<organism evidence="1 2">
    <name type="scientific">Sphingomonas immobilis</name>
    <dbReference type="NCBI Taxonomy" id="3063997"/>
    <lineage>
        <taxon>Bacteria</taxon>
        <taxon>Pseudomonadati</taxon>
        <taxon>Pseudomonadota</taxon>
        <taxon>Alphaproteobacteria</taxon>
        <taxon>Sphingomonadales</taxon>
        <taxon>Sphingomonadaceae</taxon>
        <taxon>Sphingomonas</taxon>
    </lineage>
</organism>
<dbReference type="SUPFAM" id="SSF64288">
    <property type="entry name" value="Chorismate lyase-like"/>
    <property type="match status" value="1"/>
</dbReference>
<proteinExistence type="predicted"/>
<dbReference type="InterPro" id="IPR028978">
    <property type="entry name" value="Chorismate_lyase_/UTRA_dom_sf"/>
</dbReference>
<dbReference type="Gene3D" id="3.40.1410.10">
    <property type="entry name" value="Chorismate lyase-like"/>
    <property type="match status" value="1"/>
</dbReference>